<comment type="caution">
    <text evidence="3">The sequence shown here is derived from an EMBL/GenBank/DDBJ whole genome shotgun (WGS) entry which is preliminary data.</text>
</comment>
<keyword evidence="1" id="KW-0732">Signal</keyword>
<dbReference type="SUPFAM" id="SSF52266">
    <property type="entry name" value="SGNH hydrolase"/>
    <property type="match status" value="1"/>
</dbReference>
<dbReference type="GO" id="GO:0004622">
    <property type="term" value="F:phosphatidylcholine lysophospholipase activity"/>
    <property type="evidence" value="ECO:0007669"/>
    <property type="project" value="TreeGrafter"/>
</dbReference>
<dbReference type="PANTHER" id="PTHR30383">
    <property type="entry name" value="THIOESTERASE 1/PROTEASE 1/LYSOPHOSPHOLIPASE L1"/>
    <property type="match status" value="1"/>
</dbReference>
<dbReference type="EMBL" id="PDHS01000358">
    <property type="protein sequence ID" value="MQM31672.1"/>
    <property type="molecule type" value="Genomic_DNA"/>
</dbReference>
<dbReference type="PANTHER" id="PTHR30383:SF24">
    <property type="entry name" value="THIOESTERASE 1_PROTEASE 1_LYSOPHOSPHOLIPASE L1"/>
    <property type="match status" value="1"/>
</dbReference>
<evidence type="ECO:0000256" key="1">
    <source>
        <dbReference type="SAM" id="SignalP"/>
    </source>
</evidence>
<evidence type="ECO:0000313" key="3">
    <source>
        <dbReference type="EMBL" id="MQM31672.1"/>
    </source>
</evidence>
<organism evidence="3 4">
    <name type="scientific">Candidatus Accumulibacter phosphatis</name>
    <dbReference type="NCBI Taxonomy" id="327160"/>
    <lineage>
        <taxon>Bacteria</taxon>
        <taxon>Pseudomonadati</taxon>
        <taxon>Pseudomonadota</taxon>
        <taxon>Betaproteobacteria</taxon>
        <taxon>Candidatus Accumulibacter</taxon>
    </lineage>
</organism>
<protein>
    <submittedName>
        <fullName evidence="3">Arylesterase</fullName>
    </submittedName>
</protein>
<dbReference type="Pfam" id="PF13472">
    <property type="entry name" value="Lipase_GDSL_2"/>
    <property type="match status" value="1"/>
</dbReference>
<gene>
    <name evidence="3" type="ORF">CRU78_14580</name>
</gene>
<dbReference type="Gene3D" id="3.40.50.1110">
    <property type="entry name" value="SGNH hydrolase"/>
    <property type="match status" value="1"/>
</dbReference>
<dbReference type="Proteomes" id="UP000342300">
    <property type="component" value="Unassembled WGS sequence"/>
</dbReference>
<dbReference type="InterPro" id="IPR051532">
    <property type="entry name" value="Ester_Hydrolysis_Enzymes"/>
</dbReference>
<evidence type="ECO:0000259" key="2">
    <source>
        <dbReference type="Pfam" id="PF13472"/>
    </source>
</evidence>
<dbReference type="InterPro" id="IPR013830">
    <property type="entry name" value="SGNH_hydro"/>
</dbReference>
<name>A0A6A7RXK2_9PROT</name>
<dbReference type="AlphaFoldDB" id="A0A6A7RXK2"/>
<feature type="chain" id="PRO_5025330510" evidence="1">
    <location>
        <begin position="35"/>
        <end position="233"/>
    </location>
</feature>
<feature type="domain" description="SGNH hydrolase-type esterase" evidence="2">
    <location>
        <begin position="58"/>
        <end position="214"/>
    </location>
</feature>
<accession>A0A6A7RXK2</accession>
<feature type="signal peptide" evidence="1">
    <location>
        <begin position="1"/>
        <end position="34"/>
    </location>
</feature>
<proteinExistence type="predicted"/>
<sequence>MSGRRAVLRPALRSVAAVLHCPLRLLLSAALALALLLASGCGETTQGTALPAGSTVLAFGNSITFGTGAGPGEDYPTELAALSGWQIANAGIPGDTSAAARERIEAALTATRPALVIVELGGNDFLRRRPAAAVKEDLRAIVSSIRDSGAQVVLVAVPKFSLLGAISGRLPDSEIYAALASEEKLALVDSVLAEVLAKPELRADPIHPNADGYRQLAAGIAEQLRQAGLLKAQ</sequence>
<reference evidence="3 4" key="1">
    <citation type="submission" date="2017-09" db="EMBL/GenBank/DDBJ databases">
        <title>Metagenomic Analysis Reveals Denitrifying Candidatus Accumulibacter and Flanking Population as a Source of N2O.</title>
        <authorList>
            <person name="Gao H."/>
            <person name="Mao Y."/>
            <person name="Zhao X."/>
            <person name="Liu W.-T."/>
            <person name="Zhang T."/>
            <person name="Wells G."/>
        </authorList>
    </citation>
    <scope>NUCLEOTIDE SEQUENCE [LARGE SCALE GENOMIC DNA]</scope>
    <source>
        <strain evidence="3">CANDO_2_IC</strain>
    </source>
</reference>
<evidence type="ECO:0000313" key="4">
    <source>
        <dbReference type="Proteomes" id="UP000342300"/>
    </source>
</evidence>
<dbReference type="InterPro" id="IPR036514">
    <property type="entry name" value="SGNH_hydro_sf"/>
</dbReference>